<evidence type="ECO:0000256" key="5">
    <source>
        <dbReference type="SAM" id="SignalP"/>
    </source>
</evidence>
<gene>
    <name evidence="7" type="ORF">B0H15DRAFT_944156</name>
</gene>
<name>A0AAD6UFS7_9AGAR</name>
<evidence type="ECO:0000313" key="8">
    <source>
        <dbReference type="Proteomes" id="UP001222325"/>
    </source>
</evidence>
<dbReference type="Pfam" id="PF07732">
    <property type="entry name" value="Cu-oxidase_3"/>
    <property type="match status" value="1"/>
</dbReference>
<dbReference type="InterPro" id="IPR045087">
    <property type="entry name" value="Cu-oxidase_fam"/>
</dbReference>
<dbReference type="GO" id="GO:0016491">
    <property type="term" value="F:oxidoreductase activity"/>
    <property type="evidence" value="ECO:0007669"/>
    <property type="project" value="TreeGrafter"/>
</dbReference>
<feature type="region of interest" description="Disordered" evidence="4">
    <location>
        <begin position="28"/>
        <end position="67"/>
    </location>
</feature>
<feature type="domain" description="Plastocyanin-like" evidence="6">
    <location>
        <begin position="73"/>
        <end position="149"/>
    </location>
</feature>
<feature type="signal peptide" evidence="5">
    <location>
        <begin position="1"/>
        <end position="19"/>
    </location>
</feature>
<keyword evidence="3" id="KW-0325">Glycoprotein</keyword>
<reference evidence="7" key="1">
    <citation type="submission" date="2023-03" db="EMBL/GenBank/DDBJ databases">
        <title>Massive genome expansion in bonnet fungi (Mycena s.s.) driven by repeated elements and novel gene families across ecological guilds.</title>
        <authorList>
            <consortium name="Lawrence Berkeley National Laboratory"/>
            <person name="Harder C.B."/>
            <person name="Miyauchi S."/>
            <person name="Viragh M."/>
            <person name="Kuo A."/>
            <person name="Thoen E."/>
            <person name="Andreopoulos B."/>
            <person name="Lu D."/>
            <person name="Skrede I."/>
            <person name="Drula E."/>
            <person name="Henrissat B."/>
            <person name="Morin E."/>
            <person name="Kohler A."/>
            <person name="Barry K."/>
            <person name="LaButti K."/>
            <person name="Morin E."/>
            <person name="Salamov A."/>
            <person name="Lipzen A."/>
            <person name="Mereny Z."/>
            <person name="Hegedus B."/>
            <person name="Baldrian P."/>
            <person name="Stursova M."/>
            <person name="Weitz H."/>
            <person name="Taylor A."/>
            <person name="Grigoriev I.V."/>
            <person name="Nagy L.G."/>
            <person name="Martin F."/>
            <person name="Kauserud H."/>
        </authorList>
    </citation>
    <scope>NUCLEOTIDE SEQUENCE</scope>
    <source>
        <strain evidence="7">CBHHK173m</strain>
    </source>
</reference>
<dbReference type="InterPro" id="IPR008972">
    <property type="entry name" value="Cupredoxin"/>
</dbReference>
<evidence type="ECO:0000259" key="6">
    <source>
        <dbReference type="Pfam" id="PF07732"/>
    </source>
</evidence>
<accession>A0AAD6UFS7</accession>
<comment type="caution">
    <text evidence="7">The sequence shown here is derived from an EMBL/GenBank/DDBJ whole genome shotgun (WGS) entry which is preliminary data.</text>
</comment>
<keyword evidence="2" id="KW-0186">Copper</keyword>
<feature type="chain" id="PRO_5041935996" description="Plastocyanin-like domain-containing protein" evidence="5">
    <location>
        <begin position="20"/>
        <end position="163"/>
    </location>
</feature>
<evidence type="ECO:0000256" key="3">
    <source>
        <dbReference type="ARBA" id="ARBA00023180"/>
    </source>
</evidence>
<dbReference type="SUPFAM" id="SSF49503">
    <property type="entry name" value="Cupredoxins"/>
    <property type="match status" value="1"/>
</dbReference>
<protein>
    <recommendedName>
        <fullName evidence="6">Plastocyanin-like domain-containing protein</fullName>
    </recommendedName>
</protein>
<evidence type="ECO:0000256" key="1">
    <source>
        <dbReference type="ARBA" id="ARBA00010609"/>
    </source>
</evidence>
<keyword evidence="8" id="KW-1185">Reference proteome</keyword>
<dbReference type="GO" id="GO:0005507">
    <property type="term" value="F:copper ion binding"/>
    <property type="evidence" value="ECO:0007669"/>
    <property type="project" value="InterPro"/>
</dbReference>
<evidence type="ECO:0000256" key="2">
    <source>
        <dbReference type="ARBA" id="ARBA00023008"/>
    </source>
</evidence>
<organism evidence="7 8">
    <name type="scientific">Mycena belliarum</name>
    <dbReference type="NCBI Taxonomy" id="1033014"/>
    <lineage>
        <taxon>Eukaryota</taxon>
        <taxon>Fungi</taxon>
        <taxon>Dikarya</taxon>
        <taxon>Basidiomycota</taxon>
        <taxon>Agaricomycotina</taxon>
        <taxon>Agaricomycetes</taxon>
        <taxon>Agaricomycetidae</taxon>
        <taxon>Agaricales</taxon>
        <taxon>Marasmiineae</taxon>
        <taxon>Mycenaceae</taxon>
        <taxon>Mycena</taxon>
    </lineage>
</organism>
<dbReference type="InterPro" id="IPR011707">
    <property type="entry name" value="Cu-oxidase-like_N"/>
</dbReference>
<dbReference type="EMBL" id="JARJCN010000005">
    <property type="protein sequence ID" value="KAJ7100867.1"/>
    <property type="molecule type" value="Genomic_DNA"/>
</dbReference>
<dbReference type="AlphaFoldDB" id="A0AAD6UFS7"/>
<dbReference type="Gene3D" id="2.60.40.420">
    <property type="entry name" value="Cupredoxins - blue copper proteins"/>
    <property type="match status" value="1"/>
</dbReference>
<feature type="compositionally biased region" description="Gly residues" evidence="4">
    <location>
        <begin position="28"/>
        <end position="66"/>
    </location>
</feature>
<evidence type="ECO:0000256" key="4">
    <source>
        <dbReference type="SAM" id="MobiDB-lite"/>
    </source>
</evidence>
<evidence type="ECO:0000313" key="7">
    <source>
        <dbReference type="EMBL" id="KAJ7100867.1"/>
    </source>
</evidence>
<dbReference type="PANTHER" id="PTHR11709:SF522">
    <property type="entry name" value="LACCASE-4"/>
    <property type="match status" value="1"/>
</dbReference>
<keyword evidence="5" id="KW-0732">Signal</keyword>
<sequence length="163" mass="16479">MLFAAFVALSFLSGSGVFAAEAFRPRGWGPGGWGPGGGPGGWGPGEGGPDGGPGGGPGGGGPGGGTIRTTLKIANKKISPDGFTRSTVLAGGTFPGPPILATKGDRLVINVEDSLTDDTMLRSTSIHWHGIFQKQTAWADGVSFMTRSRFPQPTLQATNLGGL</sequence>
<proteinExistence type="inferred from homology"/>
<comment type="similarity">
    <text evidence="1">Belongs to the multicopper oxidase family.</text>
</comment>
<dbReference type="PANTHER" id="PTHR11709">
    <property type="entry name" value="MULTI-COPPER OXIDASE"/>
    <property type="match status" value="1"/>
</dbReference>
<dbReference type="Proteomes" id="UP001222325">
    <property type="component" value="Unassembled WGS sequence"/>
</dbReference>